<dbReference type="AlphaFoldDB" id="Q19454"/>
<dbReference type="Proteomes" id="UP000001940">
    <property type="component" value="Chromosome V"/>
</dbReference>
<dbReference type="AGR" id="WB:WBGene00008788"/>
<name>Q19454_CAEEL</name>
<proteinExistence type="predicted"/>
<gene>
    <name evidence="1" type="ORF">CELE_F14D7.1</name>
    <name evidence="1 3" type="ORF">F14D7.1</name>
</gene>
<evidence type="ECO:0000313" key="2">
    <source>
        <dbReference type="Proteomes" id="UP000001940"/>
    </source>
</evidence>
<reference evidence="1 2" key="1">
    <citation type="journal article" date="1998" name="Science">
        <title>Genome sequence of the nematode C. elegans: a platform for investigating biology.</title>
        <authorList>
            <consortium name="The C. elegans sequencing consortium"/>
            <person name="Sulson J.E."/>
            <person name="Waterston R."/>
        </authorList>
    </citation>
    <scope>NUCLEOTIDE SEQUENCE [LARGE SCALE GENOMIC DNA]</scope>
    <source>
        <strain evidence="1 2">Bristol N2</strain>
    </source>
</reference>
<dbReference type="UCSC" id="F14D7.1">
    <property type="organism name" value="c. elegans"/>
</dbReference>
<dbReference type="InterPro" id="IPR011333">
    <property type="entry name" value="SKP1/BTB/POZ_sf"/>
</dbReference>
<dbReference type="InParanoid" id="Q19454"/>
<dbReference type="PhylomeDB" id="Q19454"/>
<keyword evidence="2" id="KW-1185">Reference proteome</keyword>
<dbReference type="EMBL" id="BX284605">
    <property type="protein sequence ID" value="CAB01158.3"/>
    <property type="molecule type" value="Genomic_DNA"/>
</dbReference>
<dbReference type="OrthoDB" id="5833930at2759"/>
<sequence length="176" mass="20582">MTNKEIVCLFSSYFRKQLDETTTEYSIGGADTLEIIDICLTFMITKYYKKPVLFTPKLAFDIYTLAKQWKVSKLGAHKSSLEKQLCEELKKNHEDLMYVCNLLIVSEDSHFHRVENCCIATLVFYHAHDFIRIEESHPLKKRLFRQDGHVDSLMVQVKKAYALSLNTMCFLKILED</sequence>
<dbReference type="PaxDb" id="6239-F14D7.1"/>
<dbReference type="STRING" id="6239.F14D7.1.1"/>
<dbReference type="WormBase" id="F14D7.1">
    <property type="protein sequence ID" value="CE46190"/>
    <property type="gene ID" value="WBGene00008788"/>
</dbReference>
<evidence type="ECO:0000313" key="1">
    <source>
        <dbReference type="EMBL" id="CAB01158.3"/>
    </source>
</evidence>
<dbReference type="HOGENOM" id="CLU_1476479_0_0_1"/>
<accession>Q19454</accession>
<protein>
    <submittedName>
        <fullName evidence="1">BTB domain-containing protein</fullName>
    </submittedName>
</protein>
<organism evidence="1 2">
    <name type="scientific">Caenorhabditis elegans</name>
    <dbReference type="NCBI Taxonomy" id="6239"/>
    <lineage>
        <taxon>Eukaryota</taxon>
        <taxon>Metazoa</taxon>
        <taxon>Ecdysozoa</taxon>
        <taxon>Nematoda</taxon>
        <taxon>Chromadorea</taxon>
        <taxon>Rhabditida</taxon>
        <taxon>Rhabditina</taxon>
        <taxon>Rhabditomorpha</taxon>
        <taxon>Rhabditoidea</taxon>
        <taxon>Rhabditidae</taxon>
        <taxon>Peloderinae</taxon>
        <taxon>Caenorhabditis</taxon>
    </lineage>
</organism>
<dbReference type="Bgee" id="WBGene00008788">
    <property type="expression patterns" value="Expressed in material anatomical entity and 2 other cell types or tissues"/>
</dbReference>
<dbReference type="InterPro" id="IPR009676">
    <property type="entry name" value="DUF1265"/>
</dbReference>
<dbReference type="Pfam" id="PF06887">
    <property type="entry name" value="DUF1265"/>
    <property type="match status" value="1"/>
</dbReference>
<dbReference type="Gene3D" id="3.30.710.10">
    <property type="entry name" value="Potassium Channel Kv1.1, Chain A"/>
    <property type="match status" value="1"/>
</dbReference>
<dbReference type="eggNOG" id="ENOG502STCC">
    <property type="taxonomic scope" value="Eukaryota"/>
</dbReference>
<evidence type="ECO:0000313" key="3">
    <source>
        <dbReference type="WormBase" id="F14D7.1"/>
    </source>
</evidence>
<dbReference type="FunCoup" id="Q19454">
    <property type="interactions" value="6"/>
</dbReference>